<reference evidence="6 7" key="1">
    <citation type="submission" date="2019-06" db="EMBL/GenBank/DDBJ databases">
        <title>Sequencing the genomes of 1000 actinobacteria strains.</title>
        <authorList>
            <person name="Klenk H.-P."/>
        </authorList>
    </citation>
    <scope>NUCLEOTIDE SEQUENCE [LARGE SCALE GENOMIC DNA]</scope>
    <source>
        <strain evidence="6 7">DSM 21947</strain>
    </source>
</reference>
<proteinExistence type="inferred from homology"/>
<dbReference type="GO" id="GO:0016020">
    <property type="term" value="C:membrane"/>
    <property type="evidence" value="ECO:0007669"/>
    <property type="project" value="TreeGrafter"/>
</dbReference>
<dbReference type="RefSeq" id="WP_141990970.1">
    <property type="nucleotide sequence ID" value="NZ_VFRA01000001.1"/>
</dbReference>
<dbReference type="PRINTS" id="PR01397">
    <property type="entry name" value="DHBDHDRGNASE"/>
</dbReference>
<dbReference type="GO" id="GO:0019290">
    <property type="term" value="P:siderophore biosynthetic process"/>
    <property type="evidence" value="ECO:0007669"/>
    <property type="project" value="InterPro"/>
</dbReference>
<dbReference type="GO" id="GO:0008667">
    <property type="term" value="F:2,3-dihydro-2,3-dihydroxybenzoate dehydrogenase activity"/>
    <property type="evidence" value="ECO:0007669"/>
    <property type="project" value="InterPro"/>
</dbReference>
<dbReference type="OrthoDB" id="3784334at2"/>
<dbReference type="InterPro" id="IPR057326">
    <property type="entry name" value="KR_dom"/>
</dbReference>
<evidence type="ECO:0000256" key="4">
    <source>
        <dbReference type="SAM" id="MobiDB-lite"/>
    </source>
</evidence>
<gene>
    <name evidence="6" type="ORF">FB472_2342</name>
</gene>
<dbReference type="PANTHER" id="PTHR44196">
    <property type="entry name" value="DEHYDROGENASE/REDUCTASE SDR FAMILY MEMBER 7B"/>
    <property type="match status" value="1"/>
</dbReference>
<evidence type="ECO:0000256" key="3">
    <source>
        <dbReference type="RuleBase" id="RU000363"/>
    </source>
</evidence>
<dbReference type="SUPFAM" id="SSF51735">
    <property type="entry name" value="NAD(P)-binding Rossmann-fold domains"/>
    <property type="match status" value="1"/>
</dbReference>
<dbReference type="InterPro" id="IPR036291">
    <property type="entry name" value="NAD(P)-bd_dom_sf"/>
</dbReference>
<evidence type="ECO:0000313" key="7">
    <source>
        <dbReference type="Proteomes" id="UP000316560"/>
    </source>
</evidence>
<dbReference type="Proteomes" id="UP000316560">
    <property type="component" value="Unassembled WGS sequence"/>
</dbReference>
<dbReference type="EMBL" id="VFRA01000001">
    <property type="protein sequence ID" value="TQO20694.1"/>
    <property type="molecule type" value="Genomic_DNA"/>
</dbReference>
<dbReference type="PRINTS" id="PR00080">
    <property type="entry name" value="SDRFAMILY"/>
</dbReference>
<dbReference type="SMART" id="SM00822">
    <property type="entry name" value="PKS_KR"/>
    <property type="match status" value="1"/>
</dbReference>
<dbReference type="InterPro" id="IPR002347">
    <property type="entry name" value="SDR_fam"/>
</dbReference>
<evidence type="ECO:0000256" key="1">
    <source>
        <dbReference type="ARBA" id="ARBA00006484"/>
    </source>
</evidence>
<accession>A0A8H2PYV2</accession>
<comment type="caution">
    <text evidence="6">The sequence shown here is derived from an EMBL/GenBank/DDBJ whole genome shotgun (WGS) entry which is preliminary data.</text>
</comment>
<organism evidence="6 7">
    <name type="scientific">Rhodoglobus vestalii</name>
    <dbReference type="NCBI Taxonomy" id="193384"/>
    <lineage>
        <taxon>Bacteria</taxon>
        <taxon>Bacillati</taxon>
        <taxon>Actinomycetota</taxon>
        <taxon>Actinomycetes</taxon>
        <taxon>Micrococcales</taxon>
        <taxon>Microbacteriaceae</taxon>
        <taxon>Rhodoglobus</taxon>
    </lineage>
</organism>
<name>A0A8H2PYV2_9MICO</name>
<dbReference type="CDD" id="cd05233">
    <property type="entry name" value="SDR_c"/>
    <property type="match status" value="1"/>
</dbReference>
<comment type="similarity">
    <text evidence="1 3">Belongs to the short-chain dehydrogenases/reductases (SDR) family.</text>
</comment>
<dbReference type="Pfam" id="PF00106">
    <property type="entry name" value="adh_short"/>
    <property type="match status" value="1"/>
</dbReference>
<evidence type="ECO:0000259" key="5">
    <source>
        <dbReference type="SMART" id="SM00822"/>
    </source>
</evidence>
<evidence type="ECO:0000256" key="2">
    <source>
        <dbReference type="ARBA" id="ARBA00023002"/>
    </source>
</evidence>
<keyword evidence="2" id="KW-0560">Oxidoreductase</keyword>
<keyword evidence="7" id="KW-1185">Reference proteome</keyword>
<dbReference type="AlphaFoldDB" id="A0A8H2PYV2"/>
<dbReference type="InterPro" id="IPR003560">
    <property type="entry name" value="DHB_DH"/>
</dbReference>
<feature type="domain" description="Ketoreductase" evidence="5">
    <location>
        <begin position="7"/>
        <end position="185"/>
    </location>
</feature>
<sequence length="236" mass="24129">MTSLAGLSILVVGASGGLGSAIARILAEEGALLTLHGRSEEKVRALDLPGTFVNSDLRDAGSDSELVNAALDAHGQLDGVINAAGVVAFGPVADVNDETMGTLFAVNTFGPMRLLRAARPALLESAAAKRDPFFLTLTGIVSESPTANMAAYSASKAALAAFGQAAGRELRRDGIRFVDARPGHTETGLATRPVAGTAPNMPTGFNPAEVARRIVDGIINGERDLPSGAFSPQPAA</sequence>
<feature type="region of interest" description="Disordered" evidence="4">
    <location>
        <begin position="186"/>
        <end position="206"/>
    </location>
</feature>
<dbReference type="PANTHER" id="PTHR44196:SF1">
    <property type="entry name" value="DEHYDROGENASE_REDUCTASE SDR FAMILY MEMBER 7B"/>
    <property type="match status" value="1"/>
</dbReference>
<dbReference type="Gene3D" id="3.40.50.720">
    <property type="entry name" value="NAD(P)-binding Rossmann-like Domain"/>
    <property type="match status" value="1"/>
</dbReference>
<evidence type="ECO:0000313" key="6">
    <source>
        <dbReference type="EMBL" id="TQO20694.1"/>
    </source>
</evidence>
<protein>
    <submittedName>
        <fullName evidence="6">Cyclic-di-GMP-binding biofilm dispersal mediator protein</fullName>
    </submittedName>
</protein>